<dbReference type="SUPFAM" id="SSF54427">
    <property type="entry name" value="NTF2-like"/>
    <property type="match status" value="1"/>
</dbReference>
<feature type="domain" description="DUF4440" evidence="1">
    <location>
        <begin position="8"/>
        <end position="115"/>
    </location>
</feature>
<organism evidence="2 3">
    <name type="scientific">Candidatus Pantoea multigeneris</name>
    <dbReference type="NCBI Taxonomy" id="2608357"/>
    <lineage>
        <taxon>Bacteria</taxon>
        <taxon>Pseudomonadati</taxon>
        <taxon>Pseudomonadota</taxon>
        <taxon>Gammaproteobacteria</taxon>
        <taxon>Enterobacterales</taxon>
        <taxon>Erwiniaceae</taxon>
        <taxon>Pantoea</taxon>
    </lineage>
</organism>
<evidence type="ECO:0000313" key="3">
    <source>
        <dbReference type="Proteomes" id="UP001515683"/>
    </source>
</evidence>
<reference evidence="2 3" key="1">
    <citation type="journal article" date="2019" name="bioRxiv">
        <title>Bacteria contribute to plant secondary compound degradation in a generalist herbivore system.</title>
        <authorList>
            <person name="Francoeur C.B."/>
            <person name="Khadempour L."/>
            <person name="Moreira-Soto R.D."/>
            <person name="Gotting K."/>
            <person name="Book A.J."/>
            <person name="Pinto-Tomas A.A."/>
            <person name="Keefover-Ring K."/>
            <person name="Currie C.R."/>
        </authorList>
    </citation>
    <scope>NUCLEOTIDE SEQUENCE [LARGE SCALE GENOMIC DNA]</scope>
    <source>
        <strain evidence="2">Acro-835</strain>
    </source>
</reference>
<evidence type="ECO:0000313" key="2">
    <source>
        <dbReference type="EMBL" id="NIF22354.1"/>
    </source>
</evidence>
<gene>
    <name evidence="2" type="ORF">F3J40_12185</name>
</gene>
<proteinExistence type="predicted"/>
<keyword evidence="3" id="KW-1185">Reference proteome</keyword>
<evidence type="ECO:0000259" key="1">
    <source>
        <dbReference type="Pfam" id="PF14534"/>
    </source>
</evidence>
<dbReference type="InterPro" id="IPR027843">
    <property type="entry name" value="DUF4440"/>
</dbReference>
<dbReference type="EMBL" id="VWXF01000004">
    <property type="protein sequence ID" value="NIF22354.1"/>
    <property type="molecule type" value="Genomic_DNA"/>
</dbReference>
<dbReference type="Pfam" id="PF14534">
    <property type="entry name" value="DUF4440"/>
    <property type="match status" value="1"/>
</dbReference>
<dbReference type="InterPro" id="IPR032710">
    <property type="entry name" value="NTF2-like_dom_sf"/>
</dbReference>
<dbReference type="RefSeq" id="WP_167014960.1">
    <property type="nucleotide sequence ID" value="NZ_VWXF01000004.1"/>
</dbReference>
<dbReference type="Proteomes" id="UP001515683">
    <property type="component" value="Unassembled WGS sequence"/>
</dbReference>
<name>A0ABX0RC39_9GAMM</name>
<sequence>MMREDEILLSLEQQRQQALITADIPLLAGLLDEALIHIHSTGMVHNKAQFLRHIERMGGFVAITRPTPQIQLSGDTALLTGKTCNVVRLLESGETAQRVGFSTLVWRRTANGWRLLLSQLTPIEQRTTS</sequence>
<dbReference type="Gene3D" id="3.10.450.50">
    <property type="match status" value="1"/>
</dbReference>
<comment type="caution">
    <text evidence="2">The sequence shown here is derived from an EMBL/GenBank/DDBJ whole genome shotgun (WGS) entry which is preliminary data.</text>
</comment>
<protein>
    <submittedName>
        <fullName evidence="2">Nuclear transport factor 2 family protein</fullName>
    </submittedName>
</protein>
<accession>A0ABX0RC39</accession>